<dbReference type="Proteomes" id="UP001165962">
    <property type="component" value="Unassembled WGS sequence"/>
</dbReference>
<organism evidence="1 2">
    <name type="scientific">Paenibacillus agricola</name>
    <dbReference type="NCBI Taxonomy" id="2716264"/>
    <lineage>
        <taxon>Bacteria</taxon>
        <taxon>Bacillati</taxon>
        <taxon>Bacillota</taxon>
        <taxon>Bacilli</taxon>
        <taxon>Bacillales</taxon>
        <taxon>Paenibacillaceae</taxon>
        <taxon>Paenibacillus</taxon>
    </lineage>
</organism>
<reference evidence="1" key="1">
    <citation type="submission" date="2020-03" db="EMBL/GenBank/DDBJ databases">
        <title>Draft sequencing of Paenibacilllus sp. S3N08.</title>
        <authorList>
            <person name="Kim D.-U."/>
        </authorList>
    </citation>
    <scope>NUCLEOTIDE SEQUENCE</scope>
    <source>
        <strain evidence="1">S3N08</strain>
    </source>
</reference>
<proteinExistence type="predicted"/>
<dbReference type="EMBL" id="JAAOIW010000011">
    <property type="protein sequence ID" value="NHN33335.1"/>
    <property type="molecule type" value="Genomic_DNA"/>
</dbReference>
<protein>
    <submittedName>
        <fullName evidence="1">Uncharacterized protein</fullName>
    </submittedName>
</protein>
<evidence type="ECO:0000313" key="2">
    <source>
        <dbReference type="Proteomes" id="UP001165962"/>
    </source>
</evidence>
<accession>A0ABX0JA63</accession>
<evidence type="ECO:0000313" key="1">
    <source>
        <dbReference type="EMBL" id="NHN33335.1"/>
    </source>
</evidence>
<dbReference type="RefSeq" id="WP_166153632.1">
    <property type="nucleotide sequence ID" value="NZ_JAAOIW010000011.1"/>
</dbReference>
<sequence length="167" mass="19378">MSKLDDLLFTLDICKKSLPVDAHAFHYERLNEIENILKMEFLEPKDSSKLKRKNILDHLMTSDNFSQPLNDSEVLNHLLFLIAMLKLDDLPKMNNLPKYLLGLVKSAQKHCVETCIDQISGNQIFPAYIQLYEFIQGNDAPFTNEEINILKYLVDLLKDKLLKKKRG</sequence>
<gene>
    <name evidence="1" type="ORF">G9U52_26340</name>
</gene>
<name>A0ABX0JA63_9BACL</name>
<comment type="caution">
    <text evidence="1">The sequence shown here is derived from an EMBL/GenBank/DDBJ whole genome shotgun (WGS) entry which is preliminary data.</text>
</comment>
<keyword evidence="2" id="KW-1185">Reference proteome</keyword>